<feature type="transmembrane region" description="Helical" evidence="1">
    <location>
        <begin position="6"/>
        <end position="24"/>
    </location>
</feature>
<keyword evidence="1" id="KW-1133">Transmembrane helix</keyword>
<reference evidence="2 3" key="1">
    <citation type="submission" date="2024-05" db="EMBL/GenBank/DDBJ databases">
        <authorList>
            <person name="Jiang F."/>
        </authorList>
    </citation>
    <scope>NUCLEOTIDE SEQUENCE [LARGE SCALE GENOMIC DNA]</scope>
    <source>
        <strain evidence="2 3">LZ166</strain>
    </source>
</reference>
<keyword evidence="1" id="KW-0472">Membrane</keyword>
<keyword evidence="3" id="KW-1185">Reference proteome</keyword>
<dbReference type="Proteomes" id="UP001556692">
    <property type="component" value="Unassembled WGS sequence"/>
</dbReference>
<evidence type="ECO:0000313" key="3">
    <source>
        <dbReference type="Proteomes" id="UP001556692"/>
    </source>
</evidence>
<keyword evidence="1" id="KW-0812">Transmembrane</keyword>
<gene>
    <name evidence="2" type="ORF">ABGN05_17760</name>
</gene>
<evidence type="ECO:0000313" key="2">
    <source>
        <dbReference type="EMBL" id="MEX0407510.1"/>
    </source>
</evidence>
<sequence>MDWQGWLRVAALLLVFLAAVLYFLRPKRFRTKPIQQPDNWQGPSAGPD</sequence>
<proteinExistence type="predicted"/>
<evidence type="ECO:0000256" key="1">
    <source>
        <dbReference type="SAM" id="Phobius"/>
    </source>
</evidence>
<dbReference type="RefSeq" id="WP_367955389.1">
    <property type="nucleotide sequence ID" value="NZ_JBDPGJ010000004.1"/>
</dbReference>
<dbReference type="EMBL" id="JBDPGJ010000004">
    <property type="protein sequence ID" value="MEX0407510.1"/>
    <property type="molecule type" value="Genomic_DNA"/>
</dbReference>
<protein>
    <recommendedName>
        <fullName evidence="4">CcoQ/FixQ family Cbb3-type cytochrome c oxidase assembly chaperone</fullName>
    </recommendedName>
</protein>
<name>A0ABV3SPM7_9HYPH</name>
<accession>A0ABV3SPM7</accession>
<comment type="caution">
    <text evidence="2">The sequence shown here is derived from an EMBL/GenBank/DDBJ whole genome shotgun (WGS) entry which is preliminary data.</text>
</comment>
<organism evidence="2 3">
    <name type="scientific">Aquibium pacificus</name>
    <dbReference type="NCBI Taxonomy" id="3153579"/>
    <lineage>
        <taxon>Bacteria</taxon>
        <taxon>Pseudomonadati</taxon>
        <taxon>Pseudomonadota</taxon>
        <taxon>Alphaproteobacteria</taxon>
        <taxon>Hyphomicrobiales</taxon>
        <taxon>Phyllobacteriaceae</taxon>
        <taxon>Aquibium</taxon>
    </lineage>
</organism>
<evidence type="ECO:0008006" key="4">
    <source>
        <dbReference type="Google" id="ProtNLM"/>
    </source>
</evidence>